<evidence type="ECO:0000313" key="2">
    <source>
        <dbReference type="Proteomes" id="UP000554342"/>
    </source>
</evidence>
<dbReference type="Proteomes" id="UP000554342">
    <property type="component" value="Unassembled WGS sequence"/>
</dbReference>
<comment type="caution">
    <text evidence="1">The sequence shown here is derived from an EMBL/GenBank/DDBJ whole genome shotgun (WGS) entry which is preliminary data.</text>
</comment>
<dbReference type="InterPro" id="IPR018763">
    <property type="entry name" value="DUF2334"/>
</dbReference>
<gene>
    <name evidence="1" type="ORF">FHR23_003222</name>
</gene>
<protein>
    <recommendedName>
        <fullName evidence="3">DUF2334 domain-containing protein</fullName>
    </recommendedName>
</protein>
<dbReference type="Gene3D" id="3.20.20.370">
    <property type="entry name" value="Glycoside hydrolase/deacetylase"/>
    <property type="match status" value="1"/>
</dbReference>
<evidence type="ECO:0008006" key="3">
    <source>
        <dbReference type="Google" id="ProtNLM"/>
    </source>
</evidence>
<proteinExistence type="predicted"/>
<dbReference type="EMBL" id="JACIJI010000011">
    <property type="protein sequence ID" value="MBB5720259.1"/>
    <property type="molecule type" value="Genomic_DNA"/>
</dbReference>
<reference evidence="1 2" key="1">
    <citation type="submission" date="2020-08" db="EMBL/GenBank/DDBJ databases">
        <title>Genomic Encyclopedia of Type Strains, Phase IV (KMG-IV): sequencing the most valuable type-strain genomes for metagenomic binning, comparative biology and taxonomic classification.</title>
        <authorList>
            <person name="Goeker M."/>
        </authorList>
    </citation>
    <scope>NUCLEOTIDE SEQUENCE [LARGE SCALE GENOMIC DNA]</scope>
    <source>
        <strain evidence="1 2">DSM 27203</strain>
    </source>
</reference>
<evidence type="ECO:0000313" key="1">
    <source>
        <dbReference type="EMBL" id="MBB5720259.1"/>
    </source>
</evidence>
<dbReference type="Pfam" id="PF10096">
    <property type="entry name" value="DUF2334"/>
    <property type="match status" value="1"/>
</dbReference>
<keyword evidence="2" id="KW-1185">Reference proteome</keyword>
<sequence>MPRTDSRTSLLVSIHDVGPRSEGAVDRLRGLIEPVTGPSRYAMLVVPNHWGEAPIIPGSRFATRLRQWADAGVEIFLHGMFHRDDQQHSTQFSRWKASRMTAGEGEFLGLDYNTALDRLQSGRSLIEGITGRPVSGFIAPAWLYGNHARAAIADCDFPLAEDHFRIWRPRDGKVLARGPVITWASRSASRRASSLAVAAAARWLMPAHRGMRLAVHPGDAAVPSLVRSIDLTLRVLAARAPVRRYADLACSSPAARTERTSATPV</sequence>
<dbReference type="SUPFAM" id="SSF88713">
    <property type="entry name" value="Glycoside hydrolase/deacetylase"/>
    <property type="match status" value="1"/>
</dbReference>
<accession>A0A840Z373</accession>
<organism evidence="1 2">
    <name type="scientific">Stakelama sediminis</name>
    <dbReference type="NCBI Taxonomy" id="463200"/>
    <lineage>
        <taxon>Bacteria</taxon>
        <taxon>Pseudomonadati</taxon>
        <taxon>Pseudomonadota</taxon>
        <taxon>Alphaproteobacteria</taxon>
        <taxon>Sphingomonadales</taxon>
        <taxon>Sphingomonadaceae</taxon>
        <taxon>Stakelama</taxon>
    </lineage>
</organism>
<dbReference type="AlphaFoldDB" id="A0A840Z373"/>
<dbReference type="GO" id="GO:0005975">
    <property type="term" value="P:carbohydrate metabolic process"/>
    <property type="evidence" value="ECO:0007669"/>
    <property type="project" value="InterPro"/>
</dbReference>
<name>A0A840Z373_9SPHN</name>
<dbReference type="InterPro" id="IPR011330">
    <property type="entry name" value="Glyco_hydro/deAcase_b/a-brl"/>
</dbReference>
<dbReference type="RefSeq" id="WP_184005934.1">
    <property type="nucleotide sequence ID" value="NZ_BAABIF010000028.1"/>
</dbReference>